<dbReference type="EMBL" id="UAUU01000011">
    <property type="protein sequence ID" value="SPZ94918.1"/>
    <property type="molecule type" value="Genomic_DNA"/>
</dbReference>
<dbReference type="RefSeq" id="WP_112376404.1">
    <property type="nucleotide sequence ID" value="NZ_CP069793.1"/>
</dbReference>
<gene>
    <name evidence="4" type="ORF">NCTC11343_05636</name>
</gene>
<dbReference type="SUPFAM" id="SSF46689">
    <property type="entry name" value="Homeodomain-like"/>
    <property type="match status" value="1"/>
</dbReference>
<protein>
    <submittedName>
        <fullName evidence="4">DNA-binding transcriptional activator MarA</fullName>
    </submittedName>
</protein>
<dbReference type="Gene3D" id="1.10.10.60">
    <property type="entry name" value="Homeodomain-like"/>
    <property type="match status" value="1"/>
</dbReference>
<dbReference type="Pfam" id="PF12833">
    <property type="entry name" value="HTH_18"/>
    <property type="match status" value="1"/>
</dbReference>
<organism evidence="4 5">
    <name type="scientific">Sphingobacterium multivorum</name>
    <dbReference type="NCBI Taxonomy" id="28454"/>
    <lineage>
        <taxon>Bacteria</taxon>
        <taxon>Pseudomonadati</taxon>
        <taxon>Bacteroidota</taxon>
        <taxon>Sphingobacteriia</taxon>
        <taxon>Sphingobacteriales</taxon>
        <taxon>Sphingobacteriaceae</taxon>
        <taxon>Sphingobacterium</taxon>
    </lineage>
</organism>
<dbReference type="InterPro" id="IPR009057">
    <property type="entry name" value="Homeodomain-like_sf"/>
</dbReference>
<dbReference type="GeneID" id="97180392"/>
<dbReference type="AlphaFoldDB" id="A0A2X2JLY6"/>
<dbReference type="InterPro" id="IPR018060">
    <property type="entry name" value="HTH_AraC"/>
</dbReference>
<evidence type="ECO:0000313" key="4">
    <source>
        <dbReference type="EMBL" id="SPZ94918.1"/>
    </source>
</evidence>
<dbReference type="PROSITE" id="PS01124">
    <property type="entry name" value="HTH_ARAC_FAMILY_2"/>
    <property type="match status" value="1"/>
</dbReference>
<evidence type="ECO:0000256" key="1">
    <source>
        <dbReference type="ARBA" id="ARBA00023015"/>
    </source>
</evidence>
<keyword evidence="1" id="KW-0805">Transcription regulation</keyword>
<dbReference type="SMART" id="SM00342">
    <property type="entry name" value="HTH_ARAC"/>
    <property type="match status" value="1"/>
</dbReference>
<dbReference type="Proteomes" id="UP000251241">
    <property type="component" value="Unassembled WGS sequence"/>
</dbReference>
<proteinExistence type="predicted"/>
<dbReference type="PANTHER" id="PTHR43280">
    <property type="entry name" value="ARAC-FAMILY TRANSCRIPTIONAL REGULATOR"/>
    <property type="match status" value="1"/>
</dbReference>
<keyword evidence="2 4" id="KW-0238">DNA-binding</keyword>
<accession>A0A2X2JLY6</accession>
<name>A0A2X2JLY6_SPHMU</name>
<evidence type="ECO:0000313" key="5">
    <source>
        <dbReference type="Proteomes" id="UP000251241"/>
    </source>
</evidence>
<evidence type="ECO:0000256" key="3">
    <source>
        <dbReference type="ARBA" id="ARBA00023163"/>
    </source>
</evidence>
<sequence length="133" mass="15258">MKNNIKEQKETLNQLDQNSAPLAEHPIIVEFKKLIHQYPQNHWDLQFYLKKLNVSRMALHRLTLSSSETSPSTIVKEIVASEIAKKLATTEIPIKELTSYYGFSSSASLTRFIKKHTGLSPRKFRALNALDYV</sequence>
<evidence type="ECO:0000256" key="2">
    <source>
        <dbReference type="ARBA" id="ARBA00023125"/>
    </source>
</evidence>
<dbReference type="PANTHER" id="PTHR43280:SF32">
    <property type="entry name" value="TRANSCRIPTIONAL REGULATORY PROTEIN"/>
    <property type="match status" value="1"/>
</dbReference>
<keyword evidence="3" id="KW-0804">Transcription</keyword>
<dbReference type="GO" id="GO:0003700">
    <property type="term" value="F:DNA-binding transcription factor activity"/>
    <property type="evidence" value="ECO:0007669"/>
    <property type="project" value="InterPro"/>
</dbReference>
<reference evidence="4 5" key="1">
    <citation type="submission" date="2018-06" db="EMBL/GenBank/DDBJ databases">
        <authorList>
            <consortium name="Pathogen Informatics"/>
            <person name="Doyle S."/>
        </authorList>
    </citation>
    <scope>NUCLEOTIDE SEQUENCE [LARGE SCALE GENOMIC DNA]</scope>
    <source>
        <strain evidence="4 5">NCTC11343</strain>
    </source>
</reference>
<dbReference type="GO" id="GO:0043565">
    <property type="term" value="F:sequence-specific DNA binding"/>
    <property type="evidence" value="ECO:0007669"/>
    <property type="project" value="InterPro"/>
</dbReference>